<evidence type="ECO:0000313" key="1">
    <source>
        <dbReference type="EMBL" id="BAE25578.1"/>
    </source>
</evidence>
<reference evidence="1" key="6">
    <citation type="submission" date="2004-03" db="EMBL/GenBank/DDBJ databases">
        <authorList>
            <person name="Arakawa T."/>
            <person name="Carninci P."/>
            <person name="Fukuda S."/>
            <person name="Hashizume W."/>
            <person name="Hayashida K."/>
            <person name="Hori F."/>
            <person name="Iida J."/>
            <person name="Imamura K."/>
            <person name="Imotani K."/>
            <person name="Itoh M."/>
            <person name="Kanagawa S."/>
            <person name="Kawai J."/>
            <person name="Kojima M."/>
            <person name="Konno H."/>
            <person name="Murata M."/>
            <person name="Nakamura M."/>
            <person name="Ninomiya N."/>
            <person name="Nishiyori H."/>
            <person name="Nomura K."/>
            <person name="Ohno M."/>
            <person name="Sakazume N."/>
            <person name="Sano H."/>
            <person name="Sasaki D."/>
            <person name="Shibata K."/>
            <person name="Shiraki T."/>
            <person name="Tagami M."/>
            <person name="Tagami Y."/>
            <person name="Waki K."/>
            <person name="Watahiki A."/>
            <person name="Muramatsu M."/>
            <person name="Hayashizaki Y."/>
        </authorList>
    </citation>
    <scope>NUCLEOTIDE SEQUENCE</scope>
    <source>
        <strain evidence="1">C57BL/6J</strain>
        <tissue evidence="1">Spleen</tissue>
    </source>
</reference>
<name>Q3UP19_MOUSE</name>
<reference evidence="1" key="8">
    <citation type="journal article" date="2005" name="Science">
        <title>Antisense Transcription in the Mammalian Transcriptome.</title>
        <authorList>
            <consortium name="RIKEN Genome Exploration Research Group and Genome Science Group (Genome Network Project Core Group) and the FANTOM Consortium"/>
        </authorList>
    </citation>
    <scope>NUCLEOTIDE SEQUENCE</scope>
    <source>
        <strain evidence="1">C57BL/6J</strain>
        <tissue evidence="1">Spleen</tissue>
    </source>
</reference>
<protein>
    <submittedName>
        <fullName evidence="1">Uncharacterized protein</fullName>
    </submittedName>
</protein>
<reference evidence="1" key="4">
    <citation type="journal article" date="2001" name="Nature">
        <title>Functional annotation of a full-length mouse cDNA collection.</title>
        <authorList>
            <consortium name="The RIKEN Genome Exploration Research Group Phase II Team and the FANTOM Consortium"/>
        </authorList>
    </citation>
    <scope>NUCLEOTIDE SEQUENCE</scope>
    <source>
        <strain evidence="1">C57BL/6J</strain>
        <tissue evidence="1">Spleen</tissue>
    </source>
</reference>
<reference evidence="1" key="2">
    <citation type="journal article" date="2000" name="Genome Res.">
        <title>Normalization and subtraction of cap-trapper-selected cDNAs to prepare full-length cDNA libraries for rapid discovery of new genes.</title>
        <authorList>
            <person name="Carninci P."/>
            <person name="Shibata Y."/>
            <person name="Hayatsu N."/>
            <person name="Sugahara Y."/>
            <person name="Shibata K."/>
            <person name="Itoh M."/>
            <person name="Konno H."/>
            <person name="Okazaki Y."/>
            <person name="Muramatsu M."/>
            <person name="Hayashizaki Y."/>
        </authorList>
    </citation>
    <scope>NUCLEOTIDE SEQUENCE</scope>
    <source>
        <strain evidence="1">C57BL/6J</strain>
        <tissue evidence="1">Spleen</tissue>
    </source>
</reference>
<reference evidence="1" key="1">
    <citation type="journal article" date="1999" name="Methods Enzymol.">
        <title>High-efficiency full-length cDNA cloning.</title>
        <authorList>
            <person name="Carninci P."/>
            <person name="Hayashizaki Y."/>
        </authorList>
    </citation>
    <scope>NUCLEOTIDE SEQUENCE</scope>
    <source>
        <strain evidence="1">C57BL/6J</strain>
        <tissue evidence="1">Spleen</tissue>
    </source>
</reference>
<evidence type="ECO:0000313" key="2">
    <source>
        <dbReference type="MGI" id="MGI:3642592"/>
    </source>
</evidence>
<dbReference type="AGR" id="MGI:3642592"/>
<accession>Q3UP19</accession>
<gene>
    <name evidence="2" type="primary">Gm10603</name>
</gene>
<sequence>MRKFPFFKNFYFIINIAGARHGNSTLVSFTLVLNHTGNLTSTSRLPAKICLLGFLGLEPPSAETGKTVMTLALLTGTQTEVLRTEVAPRAAVLWASQGKARTA</sequence>
<reference evidence="1" key="5">
    <citation type="journal article" date="2002" name="Nature">
        <title>Analysis of the mouse transcriptome based on functional annotation of 60,770 full-length cDNAs.</title>
        <authorList>
            <consortium name="The FANTOM Consortium and the RIKEN Genome Exploration Research Group Phase I and II Team"/>
        </authorList>
    </citation>
    <scope>NUCLEOTIDE SEQUENCE</scope>
    <source>
        <strain evidence="1">C57BL/6J</strain>
        <tissue evidence="1">Spleen</tissue>
    </source>
</reference>
<dbReference type="MGI" id="MGI:3642592">
    <property type="gene designation" value="Gm10603"/>
</dbReference>
<dbReference type="AlphaFoldDB" id="Q3UP19"/>
<dbReference type="EMBL" id="AK143876">
    <property type="protein sequence ID" value="BAE25578.1"/>
    <property type="molecule type" value="mRNA"/>
</dbReference>
<organism evidence="1">
    <name type="scientific">Mus musculus</name>
    <name type="common">Mouse</name>
    <dbReference type="NCBI Taxonomy" id="10090"/>
    <lineage>
        <taxon>Eukaryota</taxon>
        <taxon>Metazoa</taxon>
        <taxon>Chordata</taxon>
        <taxon>Craniata</taxon>
        <taxon>Vertebrata</taxon>
        <taxon>Euteleostomi</taxon>
        <taxon>Mammalia</taxon>
        <taxon>Eutheria</taxon>
        <taxon>Euarchontoglires</taxon>
        <taxon>Glires</taxon>
        <taxon>Rodentia</taxon>
        <taxon>Myomorpha</taxon>
        <taxon>Muroidea</taxon>
        <taxon>Muridae</taxon>
        <taxon>Murinae</taxon>
        <taxon>Mus</taxon>
        <taxon>Mus</taxon>
    </lineage>
</organism>
<proteinExistence type="evidence at transcript level"/>
<reference evidence="1" key="7">
    <citation type="journal article" date="2005" name="Science">
        <title>The Transcriptional Landscape of the Mammalian Genome.</title>
        <authorList>
            <consortium name="The FANTOM Consortium"/>
            <consortium name="Riken Genome Exploration Research Group and Genome Science Group (Genome Network Project Core Group)"/>
        </authorList>
    </citation>
    <scope>NUCLEOTIDE SEQUENCE</scope>
    <source>
        <strain evidence="1">C57BL/6J</strain>
        <tissue evidence="1">Spleen</tissue>
    </source>
</reference>
<reference evidence="1" key="3">
    <citation type="journal article" date="2000" name="Genome Res.">
        <title>RIKEN integrated sequence analysis (RISA) system--384-format sequencing pipeline with 384 multicapillary sequencer.</title>
        <authorList>
            <person name="Shibata K."/>
            <person name="Itoh M."/>
            <person name="Aizawa K."/>
            <person name="Nagaoka S."/>
            <person name="Sasaki N."/>
            <person name="Carninci P."/>
            <person name="Konno H."/>
            <person name="Akiyama J."/>
            <person name="Nishi K."/>
            <person name="Kitsunai T."/>
            <person name="Tashiro H."/>
            <person name="Itoh M."/>
            <person name="Sumi N."/>
            <person name="Ishii Y."/>
            <person name="Nakamura S."/>
            <person name="Hazama M."/>
            <person name="Nishine T."/>
            <person name="Harada A."/>
            <person name="Yamamoto R."/>
            <person name="Matsumoto H."/>
            <person name="Sakaguchi S."/>
            <person name="Ikegami T."/>
            <person name="Kashiwagi K."/>
            <person name="Fujiwake S."/>
            <person name="Inoue K."/>
            <person name="Togawa Y."/>
            <person name="Izawa M."/>
            <person name="Ohara E."/>
            <person name="Watahiki M."/>
            <person name="Yoneda Y."/>
            <person name="Ishikawa T."/>
            <person name="Ozawa K."/>
            <person name="Tanaka T."/>
            <person name="Matsuura S."/>
            <person name="Kawai J."/>
            <person name="Okazaki Y."/>
            <person name="Muramatsu M."/>
            <person name="Inoue Y."/>
            <person name="Kira A."/>
            <person name="Hayashizaki Y."/>
        </authorList>
    </citation>
    <scope>NUCLEOTIDE SEQUENCE</scope>
    <source>
        <strain evidence="1">C57BL/6J</strain>
        <tissue evidence="1">Spleen</tissue>
    </source>
</reference>